<evidence type="ECO:0000313" key="1">
    <source>
        <dbReference type="EMBL" id="CDF32372.1"/>
    </source>
</evidence>
<name>R7Q170_CHOCR</name>
<dbReference type="Proteomes" id="UP000012073">
    <property type="component" value="Unassembled WGS sequence"/>
</dbReference>
<proteinExistence type="predicted"/>
<accession>R7Q170</accession>
<dbReference type="EMBL" id="HG001489">
    <property type="protein sequence ID" value="CDF32372.1"/>
    <property type="molecule type" value="Genomic_DNA"/>
</dbReference>
<dbReference type="KEGG" id="ccp:CHC_T00008140001"/>
<gene>
    <name evidence="1" type="ORF">CHC_T00008140001</name>
</gene>
<dbReference type="RefSeq" id="XP_005712037.1">
    <property type="nucleotide sequence ID" value="XM_005711980.1"/>
</dbReference>
<reference evidence="2" key="1">
    <citation type="journal article" date="2013" name="Proc. Natl. Acad. Sci. U.S.A.">
        <title>Genome structure and metabolic features in the red seaweed Chondrus crispus shed light on evolution of the Archaeplastida.</title>
        <authorList>
            <person name="Collen J."/>
            <person name="Porcel B."/>
            <person name="Carre W."/>
            <person name="Ball S.G."/>
            <person name="Chaparro C."/>
            <person name="Tonon T."/>
            <person name="Barbeyron T."/>
            <person name="Michel G."/>
            <person name="Noel B."/>
            <person name="Valentin K."/>
            <person name="Elias M."/>
            <person name="Artiguenave F."/>
            <person name="Arun A."/>
            <person name="Aury J.M."/>
            <person name="Barbosa-Neto J.F."/>
            <person name="Bothwell J.H."/>
            <person name="Bouget F.Y."/>
            <person name="Brillet L."/>
            <person name="Cabello-Hurtado F."/>
            <person name="Capella-Gutierrez S."/>
            <person name="Charrier B."/>
            <person name="Cladiere L."/>
            <person name="Cock J.M."/>
            <person name="Coelho S.M."/>
            <person name="Colleoni C."/>
            <person name="Czjzek M."/>
            <person name="Da Silva C."/>
            <person name="Delage L."/>
            <person name="Denoeud F."/>
            <person name="Deschamps P."/>
            <person name="Dittami S.M."/>
            <person name="Gabaldon T."/>
            <person name="Gachon C.M."/>
            <person name="Groisillier A."/>
            <person name="Herve C."/>
            <person name="Jabbari K."/>
            <person name="Katinka M."/>
            <person name="Kloareg B."/>
            <person name="Kowalczyk N."/>
            <person name="Labadie K."/>
            <person name="Leblanc C."/>
            <person name="Lopez P.J."/>
            <person name="McLachlan D.H."/>
            <person name="Meslet-Cladiere L."/>
            <person name="Moustafa A."/>
            <person name="Nehr Z."/>
            <person name="Nyvall Collen P."/>
            <person name="Panaud O."/>
            <person name="Partensky F."/>
            <person name="Poulain J."/>
            <person name="Rensing S.A."/>
            <person name="Rousvoal S."/>
            <person name="Samson G."/>
            <person name="Symeonidi A."/>
            <person name="Weissenbach J."/>
            <person name="Zambounis A."/>
            <person name="Wincker P."/>
            <person name="Boyen C."/>
        </authorList>
    </citation>
    <scope>NUCLEOTIDE SEQUENCE [LARGE SCALE GENOMIC DNA]</scope>
    <source>
        <strain evidence="2">cv. Stackhouse</strain>
    </source>
</reference>
<sequence length="98" mass="10758">MVCYTSPSVCPRSSAPLLLYCSFVTAAHAPLAQASRLPPERCPRHANRVRRTSRPRFSSYIQLFTSRPARPKAPAAEVLSFRHCGCTCGSPCGTHIIK</sequence>
<keyword evidence="2" id="KW-1185">Reference proteome</keyword>
<organism evidence="1 2">
    <name type="scientific">Chondrus crispus</name>
    <name type="common">Carrageen Irish moss</name>
    <name type="synonym">Polymorpha crispa</name>
    <dbReference type="NCBI Taxonomy" id="2769"/>
    <lineage>
        <taxon>Eukaryota</taxon>
        <taxon>Rhodophyta</taxon>
        <taxon>Florideophyceae</taxon>
        <taxon>Rhodymeniophycidae</taxon>
        <taxon>Gigartinales</taxon>
        <taxon>Gigartinaceae</taxon>
        <taxon>Chondrus</taxon>
    </lineage>
</organism>
<dbReference type="Gramene" id="CDF32372">
    <property type="protein sequence ID" value="CDF32372"/>
    <property type="gene ID" value="CHC_T00008140001"/>
</dbReference>
<dbReference type="GeneID" id="17319754"/>
<protein>
    <submittedName>
        <fullName evidence="1">Uncharacterized protein</fullName>
    </submittedName>
</protein>
<dbReference type="AlphaFoldDB" id="R7Q170"/>
<evidence type="ECO:0000313" key="2">
    <source>
        <dbReference type="Proteomes" id="UP000012073"/>
    </source>
</evidence>